<proteinExistence type="predicted"/>
<gene>
    <name evidence="2" type="ORF">B0T10DRAFT_605272</name>
</gene>
<dbReference type="SUPFAM" id="SSF51322">
    <property type="entry name" value="Cyanovirin-N"/>
    <property type="match status" value="1"/>
</dbReference>
<evidence type="ECO:0000313" key="2">
    <source>
        <dbReference type="EMBL" id="KAH6892593.1"/>
    </source>
</evidence>
<feature type="domain" description="Cyanovirin-N" evidence="1">
    <location>
        <begin position="2"/>
        <end position="105"/>
    </location>
</feature>
<dbReference type="AlphaFoldDB" id="A0A9P8W707"/>
<evidence type="ECO:0000313" key="3">
    <source>
        <dbReference type="Proteomes" id="UP000777438"/>
    </source>
</evidence>
<sequence>MSFHLSAEDIELDDGHILKAKLGNGEGDLVDAEIDLNQFIGNNNGSFEWGGANFSDSADNISFELEGDDNVPILRAELGNIDGDQVEANINLSERLGNNGGQFHFE</sequence>
<organism evidence="2 3">
    <name type="scientific">Thelonectria olida</name>
    <dbReference type="NCBI Taxonomy" id="1576542"/>
    <lineage>
        <taxon>Eukaryota</taxon>
        <taxon>Fungi</taxon>
        <taxon>Dikarya</taxon>
        <taxon>Ascomycota</taxon>
        <taxon>Pezizomycotina</taxon>
        <taxon>Sordariomycetes</taxon>
        <taxon>Hypocreomycetidae</taxon>
        <taxon>Hypocreales</taxon>
        <taxon>Nectriaceae</taxon>
        <taxon>Thelonectria</taxon>
    </lineage>
</organism>
<dbReference type="PANTHER" id="PTHR42076">
    <property type="entry name" value="CYANOVIRIN-N HOMOLOG"/>
    <property type="match status" value="1"/>
</dbReference>
<dbReference type="SMART" id="SM01111">
    <property type="entry name" value="CVNH"/>
    <property type="match status" value="1"/>
</dbReference>
<dbReference type="InterPro" id="IPR011058">
    <property type="entry name" value="Cyanovirin-N"/>
</dbReference>
<protein>
    <submittedName>
        <fullName evidence="2">CVNH domain-containing protein</fullName>
    </submittedName>
</protein>
<dbReference type="Pfam" id="PF08881">
    <property type="entry name" value="CVNH"/>
    <property type="match status" value="1"/>
</dbReference>
<dbReference type="EMBL" id="JAGPYM010000007">
    <property type="protein sequence ID" value="KAH6892593.1"/>
    <property type="molecule type" value="Genomic_DNA"/>
</dbReference>
<comment type="caution">
    <text evidence="2">The sequence shown here is derived from an EMBL/GenBank/DDBJ whole genome shotgun (WGS) entry which is preliminary data.</text>
</comment>
<dbReference type="Proteomes" id="UP000777438">
    <property type="component" value="Unassembled WGS sequence"/>
</dbReference>
<dbReference type="OrthoDB" id="2441380at2759"/>
<reference evidence="2 3" key="1">
    <citation type="journal article" date="2021" name="Nat. Commun.">
        <title>Genetic determinants of endophytism in the Arabidopsis root mycobiome.</title>
        <authorList>
            <person name="Mesny F."/>
            <person name="Miyauchi S."/>
            <person name="Thiergart T."/>
            <person name="Pickel B."/>
            <person name="Atanasova L."/>
            <person name="Karlsson M."/>
            <person name="Huettel B."/>
            <person name="Barry K.W."/>
            <person name="Haridas S."/>
            <person name="Chen C."/>
            <person name="Bauer D."/>
            <person name="Andreopoulos W."/>
            <person name="Pangilinan J."/>
            <person name="LaButti K."/>
            <person name="Riley R."/>
            <person name="Lipzen A."/>
            <person name="Clum A."/>
            <person name="Drula E."/>
            <person name="Henrissat B."/>
            <person name="Kohler A."/>
            <person name="Grigoriev I.V."/>
            <person name="Martin F.M."/>
            <person name="Hacquard S."/>
        </authorList>
    </citation>
    <scope>NUCLEOTIDE SEQUENCE [LARGE SCALE GENOMIC DNA]</scope>
    <source>
        <strain evidence="2 3">MPI-CAGE-CH-0241</strain>
    </source>
</reference>
<dbReference type="Gene3D" id="2.30.60.10">
    <property type="entry name" value="Cyanovirin-N"/>
    <property type="match status" value="1"/>
</dbReference>
<name>A0A9P8W707_9HYPO</name>
<dbReference type="PANTHER" id="PTHR42076:SF1">
    <property type="entry name" value="CYANOVIRIN-N DOMAIN-CONTAINING PROTEIN"/>
    <property type="match status" value="1"/>
</dbReference>
<dbReference type="InterPro" id="IPR036673">
    <property type="entry name" value="Cyanovirin-N_sf"/>
</dbReference>
<accession>A0A9P8W707</accession>
<evidence type="ECO:0000259" key="1">
    <source>
        <dbReference type="SMART" id="SM01111"/>
    </source>
</evidence>
<keyword evidence="3" id="KW-1185">Reference proteome</keyword>